<dbReference type="PANTHER" id="PTHR11006:SF73">
    <property type="entry name" value="PROTEIN ARGININE N-METHYLTRANSFERASE 6"/>
    <property type="match status" value="1"/>
</dbReference>
<keyword evidence="6" id="KW-1185">Reference proteome</keyword>
<evidence type="ECO:0000313" key="6">
    <source>
        <dbReference type="Proteomes" id="UP000499080"/>
    </source>
</evidence>
<keyword evidence="1" id="KW-0949">S-adenosyl-L-methionine</keyword>
<gene>
    <name evidence="5" type="primary">PRMT6.1</name>
    <name evidence="5" type="ORF">AVEN_262713_1</name>
</gene>
<feature type="domain" description="PRMT5 arginine-N-methyltransferase" evidence="4">
    <location>
        <begin position="45"/>
        <end position="120"/>
    </location>
</feature>
<feature type="non-terminal residue" evidence="5">
    <location>
        <position position="171"/>
    </location>
</feature>
<dbReference type="EMBL" id="BGPR01051590">
    <property type="protein sequence ID" value="GBO28507.1"/>
    <property type="molecule type" value="Genomic_DNA"/>
</dbReference>
<organism evidence="5 6">
    <name type="scientific">Araneus ventricosus</name>
    <name type="common">Orbweaver spider</name>
    <name type="synonym">Epeira ventricosa</name>
    <dbReference type="NCBI Taxonomy" id="182803"/>
    <lineage>
        <taxon>Eukaryota</taxon>
        <taxon>Metazoa</taxon>
        <taxon>Ecdysozoa</taxon>
        <taxon>Arthropoda</taxon>
        <taxon>Chelicerata</taxon>
        <taxon>Arachnida</taxon>
        <taxon>Araneae</taxon>
        <taxon>Araneomorphae</taxon>
        <taxon>Entelegynae</taxon>
        <taxon>Araneoidea</taxon>
        <taxon>Araneidae</taxon>
        <taxon>Araneus</taxon>
    </lineage>
</organism>
<dbReference type="InterPro" id="IPR025799">
    <property type="entry name" value="Arg_MeTrfase"/>
</dbReference>
<dbReference type="GO" id="GO:0016274">
    <property type="term" value="F:protein-arginine N-methyltransferase activity"/>
    <property type="evidence" value="ECO:0007669"/>
    <property type="project" value="InterPro"/>
</dbReference>
<protein>
    <recommendedName>
        <fullName evidence="2">Protein arginine N-methyltransferase 6</fullName>
    </recommendedName>
    <alternativeName>
        <fullName evidence="3">Histone-arginine N-methyltransferase PRMT6</fullName>
    </alternativeName>
</protein>
<sequence length="171" mass="19480">MPSSSCQMLTQKFSQTPTRATIKYLVHENINAPISVQTAAVQKIEELYAVEASGIAREAQKVVASNGYANKITVIEDKIEDAKLPEKVDIIVSEWMGYMLMYESMLPSFLFARDKWLKKDGHLFPDEVKIYIAPIQDPQEYEYSVEFWKKVEDAYKVDMSALASVAAEQMR</sequence>
<dbReference type="SUPFAM" id="SSF53335">
    <property type="entry name" value="S-adenosyl-L-methionine-dependent methyltransferases"/>
    <property type="match status" value="1"/>
</dbReference>
<reference evidence="5 6" key="1">
    <citation type="journal article" date="2019" name="Sci. Rep.">
        <title>Orb-weaving spider Araneus ventricosus genome elucidates the spidroin gene catalogue.</title>
        <authorList>
            <person name="Kono N."/>
            <person name="Nakamura H."/>
            <person name="Ohtoshi R."/>
            <person name="Moran D.A.P."/>
            <person name="Shinohara A."/>
            <person name="Yoshida Y."/>
            <person name="Fujiwara M."/>
            <person name="Mori M."/>
            <person name="Tomita M."/>
            <person name="Arakawa K."/>
        </authorList>
    </citation>
    <scope>NUCLEOTIDE SEQUENCE [LARGE SCALE GENOMIC DNA]</scope>
</reference>
<dbReference type="InterPro" id="IPR035075">
    <property type="entry name" value="PRMT5"/>
</dbReference>
<comment type="caution">
    <text evidence="5">The sequence shown here is derived from an EMBL/GenBank/DDBJ whole genome shotgun (WGS) entry which is preliminary data.</text>
</comment>
<accession>A0A4Y2VXM9</accession>
<evidence type="ECO:0000313" key="5">
    <source>
        <dbReference type="EMBL" id="GBO28507.1"/>
    </source>
</evidence>
<dbReference type="InterPro" id="IPR029063">
    <property type="entry name" value="SAM-dependent_MTases_sf"/>
</dbReference>
<dbReference type="AlphaFoldDB" id="A0A4Y2VXM9"/>
<evidence type="ECO:0000256" key="2">
    <source>
        <dbReference type="ARBA" id="ARBA00040406"/>
    </source>
</evidence>
<dbReference type="Gene3D" id="2.70.160.11">
    <property type="entry name" value="Hnrnp arginine n-methyltransferase1"/>
    <property type="match status" value="1"/>
</dbReference>
<dbReference type="PANTHER" id="PTHR11006">
    <property type="entry name" value="PROTEIN ARGININE N-METHYLTRANSFERASE"/>
    <property type="match status" value="1"/>
</dbReference>
<dbReference type="GO" id="GO:0042054">
    <property type="term" value="F:histone methyltransferase activity"/>
    <property type="evidence" value="ECO:0007669"/>
    <property type="project" value="TreeGrafter"/>
</dbReference>
<dbReference type="Gene3D" id="3.40.50.150">
    <property type="entry name" value="Vaccinia Virus protein VP39"/>
    <property type="match status" value="1"/>
</dbReference>
<name>A0A4Y2VXM9_ARAVE</name>
<dbReference type="Pfam" id="PF05185">
    <property type="entry name" value="PRMT5"/>
    <property type="match status" value="1"/>
</dbReference>
<evidence type="ECO:0000256" key="3">
    <source>
        <dbReference type="ARBA" id="ARBA00042685"/>
    </source>
</evidence>
<dbReference type="Proteomes" id="UP000499080">
    <property type="component" value="Unassembled WGS sequence"/>
</dbReference>
<dbReference type="OrthoDB" id="7848332at2759"/>
<evidence type="ECO:0000256" key="1">
    <source>
        <dbReference type="ARBA" id="ARBA00022691"/>
    </source>
</evidence>
<evidence type="ECO:0000259" key="4">
    <source>
        <dbReference type="Pfam" id="PF05185"/>
    </source>
</evidence>
<proteinExistence type="predicted"/>